<dbReference type="RefSeq" id="WP_073341003.1">
    <property type="nucleotide sequence ID" value="NZ_FQXM01000060.1"/>
</dbReference>
<name>A0A1M5Y6F0_9CLOT</name>
<dbReference type="AlphaFoldDB" id="A0A1M5Y6F0"/>
<keyword evidence="3" id="KW-1185">Reference proteome</keyword>
<keyword evidence="1" id="KW-0472">Membrane</keyword>
<proteinExistence type="predicted"/>
<evidence type="ECO:0000256" key="1">
    <source>
        <dbReference type="SAM" id="Phobius"/>
    </source>
</evidence>
<keyword evidence="1" id="KW-0812">Transmembrane</keyword>
<evidence type="ECO:0000313" key="3">
    <source>
        <dbReference type="Proteomes" id="UP000184447"/>
    </source>
</evidence>
<organism evidence="2 3">
    <name type="scientific">Clostridium grantii DSM 8605</name>
    <dbReference type="NCBI Taxonomy" id="1121316"/>
    <lineage>
        <taxon>Bacteria</taxon>
        <taxon>Bacillati</taxon>
        <taxon>Bacillota</taxon>
        <taxon>Clostridia</taxon>
        <taxon>Eubacteriales</taxon>
        <taxon>Clostridiaceae</taxon>
        <taxon>Clostridium</taxon>
    </lineage>
</organism>
<gene>
    <name evidence="2" type="ORF">SAMN02745207_04242</name>
</gene>
<sequence length="94" mass="10752">MGELLIGSIFLCGIWIFVRIIIGLIRQQNIIRTGSSYEKDAVIKKIIKKEINGFVSNTIEEVKNPKRILKLFLAIPLMVFLMFLISVIILSLVY</sequence>
<dbReference type="EMBL" id="FQXM01000060">
    <property type="protein sequence ID" value="SHI07650.1"/>
    <property type="molecule type" value="Genomic_DNA"/>
</dbReference>
<protein>
    <submittedName>
        <fullName evidence="2">Uncharacterized protein</fullName>
    </submittedName>
</protein>
<feature type="transmembrane region" description="Helical" evidence="1">
    <location>
        <begin position="6"/>
        <end position="25"/>
    </location>
</feature>
<dbReference type="Proteomes" id="UP000184447">
    <property type="component" value="Unassembled WGS sequence"/>
</dbReference>
<keyword evidence="1" id="KW-1133">Transmembrane helix</keyword>
<evidence type="ECO:0000313" key="2">
    <source>
        <dbReference type="EMBL" id="SHI07650.1"/>
    </source>
</evidence>
<feature type="transmembrane region" description="Helical" evidence="1">
    <location>
        <begin position="71"/>
        <end position="93"/>
    </location>
</feature>
<reference evidence="2 3" key="1">
    <citation type="submission" date="2016-11" db="EMBL/GenBank/DDBJ databases">
        <authorList>
            <person name="Jaros S."/>
            <person name="Januszkiewicz K."/>
            <person name="Wedrychowicz H."/>
        </authorList>
    </citation>
    <scope>NUCLEOTIDE SEQUENCE [LARGE SCALE GENOMIC DNA]</scope>
    <source>
        <strain evidence="2 3">DSM 8605</strain>
    </source>
</reference>
<dbReference type="STRING" id="1121316.SAMN02745207_04242"/>
<accession>A0A1M5Y6F0</accession>